<name>A0A1I7GV71_9FLAO</name>
<keyword evidence="1" id="KW-0812">Transmembrane</keyword>
<dbReference type="Pfam" id="PF07885">
    <property type="entry name" value="Ion_trans_2"/>
    <property type="match status" value="1"/>
</dbReference>
<evidence type="ECO:0000259" key="2">
    <source>
        <dbReference type="Pfam" id="PF07885"/>
    </source>
</evidence>
<evidence type="ECO:0000313" key="4">
    <source>
        <dbReference type="Proteomes" id="UP000199138"/>
    </source>
</evidence>
<dbReference type="InterPro" id="IPR013099">
    <property type="entry name" value="K_chnl_dom"/>
</dbReference>
<feature type="transmembrane region" description="Helical" evidence="1">
    <location>
        <begin position="413"/>
        <end position="433"/>
    </location>
</feature>
<dbReference type="Proteomes" id="UP000199138">
    <property type="component" value="Unassembled WGS sequence"/>
</dbReference>
<feature type="transmembrane region" description="Helical" evidence="1">
    <location>
        <begin position="585"/>
        <end position="606"/>
    </location>
</feature>
<keyword evidence="4" id="KW-1185">Reference proteome</keyword>
<evidence type="ECO:0000313" key="3">
    <source>
        <dbReference type="EMBL" id="SFU52343.1"/>
    </source>
</evidence>
<keyword evidence="1" id="KW-1133">Transmembrane helix</keyword>
<dbReference type="EMBL" id="FPBK01000006">
    <property type="protein sequence ID" value="SFU52343.1"/>
    <property type="molecule type" value="Genomic_DNA"/>
</dbReference>
<feature type="transmembrane region" description="Helical" evidence="1">
    <location>
        <begin position="6"/>
        <end position="34"/>
    </location>
</feature>
<evidence type="ECO:0000256" key="1">
    <source>
        <dbReference type="SAM" id="Phobius"/>
    </source>
</evidence>
<reference evidence="4" key="1">
    <citation type="submission" date="2016-10" db="EMBL/GenBank/DDBJ databases">
        <authorList>
            <person name="Varghese N."/>
            <person name="Submissions S."/>
        </authorList>
    </citation>
    <scope>NUCLEOTIDE SEQUENCE [LARGE SCALE GENOMIC DNA]</scope>
    <source>
        <strain evidence="4">CGMCC 1.12333</strain>
    </source>
</reference>
<sequence length="611" mass="72150">MLKFVYLYWILFNDIAMRYLLILFFLCTGCYFGFAQHTAYTTYSYSEFVAMMQQEQDSVFYLKNALIDYNPETDSERFKDVFGTNTGLISDSRGKIVIDKVVELENVQFLAYPYSNDNGSWINGVLKDIHFKKDVNFTETNSLHISSCIFDGQFMFYEELYNEEDLDVYTTSSMLIQNSTFNQFFLFKNRLKNNRTDMVNLVNNVMDTHREKNNLVIEIYNTGSVIISGNTLKTEGAIQLNFESESVDFLIKGNDFISKSAQLTFEKIDTRVNITENTFSAPVKFYTEKLDSKDQIDWNQFENHLIAAQSYYNFARSIASSNRKNLTERYLDSIRYYNKSIFVNEIGLKGMFYDYYRSRYDIETANEVYMELKDFETKRMQIRYQKDPSFKRFFTWKVNQFLKVFSSYGTEPARAIIVSLYVIMIFAFIYLFFPNTWDVHGKKRIMDRYTFFFTYMNKEAGMHEVYLANKQEFFLEFQDFKLLLEKNGTKVPRFFMVTALPLYNWAISGTKLSARILKKLDFMKGRWQDLPKKKKRWKTWLVILVFIIAIAYDIFIKILNALMLSINTFTTLGFGEIPIKGLPRYLAIVQGFIGWFMLTIFSVSLISQLLN</sequence>
<protein>
    <submittedName>
        <fullName evidence="3">Ion channel</fullName>
    </submittedName>
</protein>
<dbReference type="AlphaFoldDB" id="A0A1I7GV71"/>
<gene>
    <name evidence="3" type="ORF">SAMN05216480_1069</name>
</gene>
<accession>A0A1I7GV71</accession>
<dbReference type="STRING" id="1224947.SAMN05216480_1069"/>
<dbReference type="SUPFAM" id="SSF81324">
    <property type="entry name" value="Voltage-gated potassium channels"/>
    <property type="match status" value="1"/>
</dbReference>
<keyword evidence="1" id="KW-0472">Membrane</keyword>
<feature type="domain" description="Potassium channel" evidence="2">
    <location>
        <begin position="541"/>
        <end position="607"/>
    </location>
</feature>
<organism evidence="3 4">
    <name type="scientific">Pustulibacterium marinum</name>
    <dbReference type="NCBI Taxonomy" id="1224947"/>
    <lineage>
        <taxon>Bacteria</taxon>
        <taxon>Pseudomonadati</taxon>
        <taxon>Bacteroidota</taxon>
        <taxon>Flavobacteriia</taxon>
        <taxon>Flavobacteriales</taxon>
        <taxon>Flavobacteriaceae</taxon>
        <taxon>Pustulibacterium</taxon>
    </lineage>
</organism>
<feature type="transmembrane region" description="Helical" evidence="1">
    <location>
        <begin position="540"/>
        <end position="565"/>
    </location>
</feature>
<proteinExistence type="predicted"/>